<dbReference type="EMBL" id="MBLM01000047">
    <property type="protein sequence ID" value="OHV42297.1"/>
    <property type="molecule type" value="Genomic_DNA"/>
</dbReference>
<dbReference type="SUPFAM" id="SSF53335">
    <property type="entry name" value="S-adenosyl-L-methionine-dependent methyltransferases"/>
    <property type="match status" value="1"/>
</dbReference>
<gene>
    <name evidence="5" type="ORF">CC117_11990</name>
</gene>
<evidence type="ECO:0000313" key="6">
    <source>
        <dbReference type="Proteomes" id="UP000179627"/>
    </source>
</evidence>
<dbReference type="PANTHER" id="PTHR43464:SF19">
    <property type="entry name" value="UBIQUINONE BIOSYNTHESIS O-METHYLTRANSFERASE, MITOCHONDRIAL"/>
    <property type="match status" value="1"/>
</dbReference>
<evidence type="ECO:0000259" key="4">
    <source>
        <dbReference type="Pfam" id="PF13649"/>
    </source>
</evidence>
<dbReference type="InterPro" id="IPR041698">
    <property type="entry name" value="Methyltransf_25"/>
</dbReference>
<dbReference type="GO" id="GO:0032259">
    <property type="term" value="P:methylation"/>
    <property type="evidence" value="ECO:0007669"/>
    <property type="project" value="UniProtKB-KW"/>
</dbReference>
<keyword evidence="3" id="KW-0949">S-adenosyl-L-methionine</keyword>
<accession>A0A1S1R8K6</accession>
<dbReference type="GO" id="GO:0008168">
    <property type="term" value="F:methyltransferase activity"/>
    <property type="evidence" value="ECO:0007669"/>
    <property type="project" value="UniProtKB-KW"/>
</dbReference>
<evidence type="ECO:0000313" key="5">
    <source>
        <dbReference type="EMBL" id="OHV42297.1"/>
    </source>
</evidence>
<keyword evidence="6" id="KW-1185">Reference proteome</keyword>
<protein>
    <submittedName>
        <fullName evidence="5">Methyltransferase type 11</fullName>
    </submittedName>
</protein>
<dbReference type="Proteomes" id="UP000179627">
    <property type="component" value="Unassembled WGS sequence"/>
</dbReference>
<dbReference type="AlphaFoldDB" id="A0A1S1R8K6"/>
<proteinExistence type="predicted"/>
<sequence length="248" mass="27139">MPDAIFAHPRLARVYDAFDADRSDLAAYLTIADEVSARRVLDVGCGTGSFAVRLADGARAVVGVDPAEESLAVAQAKDGAGRVRWIHGDAAALPVWEADLVTMTGNVAQVFLTDDGWGRALRGIRAALRPHGWLVFETRRPERRAWEEWARDVEPVVLDIAGVGRVQRRLTVTDVSLPLVSFRYVYRFLSDGMIVTSDSTLRFRGRDEIAAGLAAHGYLVRDVRDAPDRPGREFVFLATRADAATPPA</sequence>
<dbReference type="OrthoDB" id="9811589at2"/>
<evidence type="ECO:0000256" key="2">
    <source>
        <dbReference type="ARBA" id="ARBA00022679"/>
    </source>
</evidence>
<keyword evidence="1 5" id="KW-0489">Methyltransferase</keyword>
<dbReference type="RefSeq" id="WP_071082948.1">
    <property type="nucleotide sequence ID" value="NZ_MBLM01000047.1"/>
</dbReference>
<reference evidence="6" key="1">
    <citation type="submission" date="2016-07" db="EMBL/GenBank/DDBJ databases">
        <title>Sequence Frankia sp. strain CcI1.17.</title>
        <authorList>
            <person name="Ghodhbane-Gtari F."/>
            <person name="Swanson E."/>
            <person name="Gueddou A."/>
            <person name="Morris K."/>
            <person name="Hezbri K."/>
            <person name="Ktari A."/>
            <person name="Nouioui I."/>
            <person name="Abebe-Akele F."/>
            <person name="Simpson S."/>
            <person name="Thomas K."/>
            <person name="Gtari M."/>
            <person name="Tisa L.S."/>
            <person name="Hurst S."/>
        </authorList>
    </citation>
    <scope>NUCLEOTIDE SEQUENCE [LARGE SCALE GENOMIC DNA]</scope>
    <source>
        <strain evidence="6">Cc1.17</strain>
    </source>
</reference>
<keyword evidence="2 5" id="KW-0808">Transferase</keyword>
<dbReference type="PANTHER" id="PTHR43464">
    <property type="entry name" value="METHYLTRANSFERASE"/>
    <property type="match status" value="1"/>
</dbReference>
<organism evidence="5 6">
    <name type="scientific">Parafrankia colletiae</name>
    <dbReference type="NCBI Taxonomy" id="573497"/>
    <lineage>
        <taxon>Bacteria</taxon>
        <taxon>Bacillati</taxon>
        <taxon>Actinomycetota</taxon>
        <taxon>Actinomycetes</taxon>
        <taxon>Frankiales</taxon>
        <taxon>Frankiaceae</taxon>
        <taxon>Parafrankia</taxon>
    </lineage>
</organism>
<comment type="caution">
    <text evidence="5">The sequence shown here is derived from an EMBL/GenBank/DDBJ whole genome shotgun (WGS) entry which is preliminary data.</text>
</comment>
<dbReference type="Gene3D" id="3.40.50.150">
    <property type="entry name" value="Vaccinia Virus protein VP39"/>
    <property type="match status" value="1"/>
</dbReference>
<evidence type="ECO:0000256" key="1">
    <source>
        <dbReference type="ARBA" id="ARBA00022603"/>
    </source>
</evidence>
<feature type="domain" description="Methyltransferase" evidence="4">
    <location>
        <begin position="40"/>
        <end position="132"/>
    </location>
</feature>
<evidence type="ECO:0000256" key="3">
    <source>
        <dbReference type="ARBA" id="ARBA00022691"/>
    </source>
</evidence>
<name>A0A1S1R8K6_9ACTN</name>
<dbReference type="CDD" id="cd02440">
    <property type="entry name" value="AdoMet_MTases"/>
    <property type="match status" value="1"/>
</dbReference>
<dbReference type="Pfam" id="PF13649">
    <property type="entry name" value="Methyltransf_25"/>
    <property type="match status" value="1"/>
</dbReference>
<dbReference type="InterPro" id="IPR029063">
    <property type="entry name" value="SAM-dependent_MTases_sf"/>
</dbReference>